<gene>
    <name evidence="1" type="ORF">PXEA_LOCUS5321</name>
</gene>
<evidence type="ECO:0000313" key="1">
    <source>
        <dbReference type="EMBL" id="VEL11881.1"/>
    </source>
</evidence>
<evidence type="ECO:0000313" key="2">
    <source>
        <dbReference type="Proteomes" id="UP000784294"/>
    </source>
</evidence>
<name>A0A3S5CDE7_9PLAT</name>
<comment type="caution">
    <text evidence="1">The sequence shown here is derived from an EMBL/GenBank/DDBJ whole genome shotgun (WGS) entry which is preliminary data.</text>
</comment>
<dbReference type="AlphaFoldDB" id="A0A3S5CDE7"/>
<accession>A0A3S5CDE7</accession>
<proteinExistence type="predicted"/>
<reference evidence="1" key="1">
    <citation type="submission" date="2018-11" db="EMBL/GenBank/DDBJ databases">
        <authorList>
            <consortium name="Pathogen Informatics"/>
        </authorList>
    </citation>
    <scope>NUCLEOTIDE SEQUENCE</scope>
</reference>
<keyword evidence="2" id="KW-1185">Reference proteome</keyword>
<organism evidence="1 2">
    <name type="scientific">Protopolystoma xenopodis</name>
    <dbReference type="NCBI Taxonomy" id="117903"/>
    <lineage>
        <taxon>Eukaryota</taxon>
        <taxon>Metazoa</taxon>
        <taxon>Spiralia</taxon>
        <taxon>Lophotrochozoa</taxon>
        <taxon>Platyhelminthes</taxon>
        <taxon>Monogenea</taxon>
        <taxon>Polyopisthocotylea</taxon>
        <taxon>Polystomatidea</taxon>
        <taxon>Polystomatidae</taxon>
        <taxon>Protopolystoma</taxon>
    </lineage>
</organism>
<dbReference type="Proteomes" id="UP000784294">
    <property type="component" value="Unassembled WGS sequence"/>
</dbReference>
<sequence length="77" mass="8358">MVVGGGAGQLRLIVSDHLSIHPFNLGARETRPLALEGDASFSVARAFRANDEPNWTGHAFSAQYNDGLADFFRGDRL</sequence>
<dbReference type="EMBL" id="CAAALY010013151">
    <property type="protein sequence ID" value="VEL11881.1"/>
    <property type="molecule type" value="Genomic_DNA"/>
</dbReference>
<protein>
    <submittedName>
        <fullName evidence="1">Uncharacterized protein</fullName>
    </submittedName>
</protein>